<keyword evidence="1" id="KW-0805">Transcription regulation</keyword>
<name>A0A1H7V763_9BURK</name>
<gene>
    <name evidence="6" type="ORF">SAMN05192542_12323</name>
</gene>
<evidence type="ECO:0000256" key="3">
    <source>
        <dbReference type="ARBA" id="ARBA00023163"/>
    </source>
</evidence>
<reference evidence="7" key="1">
    <citation type="submission" date="2016-10" db="EMBL/GenBank/DDBJ databases">
        <authorList>
            <person name="Varghese N."/>
            <person name="Submissions S."/>
        </authorList>
    </citation>
    <scope>NUCLEOTIDE SEQUENCE [LARGE SCALE GENOMIC DNA]</scope>
    <source>
        <strain evidence="7">LMG 26416</strain>
    </source>
</reference>
<dbReference type="InterPro" id="IPR036271">
    <property type="entry name" value="Tet_transcr_reg_TetR-rel_C_sf"/>
</dbReference>
<keyword evidence="7" id="KW-1185">Reference proteome</keyword>
<dbReference type="AlphaFoldDB" id="A0A1H7V763"/>
<evidence type="ECO:0000259" key="5">
    <source>
        <dbReference type="PROSITE" id="PS50977"/>
    </source>
</evidence>
<dbReference type="SUPFAM" id="SSF48498">
    <property type="entry name" value="Tetracyclin repressor-like, C-terminal domain"/>
    <property type="match status" value="1"/>
</dbReference>
<evidence type="ECO:0000313" key="6">
    <source>
        <dbReference type="EMBL" id="SEM05092.1"/>
    </source>
</evidence>
<feature type="domain" description="HTH tetR-type" evidence="5">
    <location>
        <begin position="1"/>
        <end position="39"/>
    </location>
</feature>
<feature type="DNA-binding region" description="H-T-H motif" evidence="4">
    <location>
        <begin position="2"/>
        <end position="21"/>
    </location>
</feature>
<dbReference type="Proteomes" id="UP000199120">
    <property type="component" value="Unassembled WGS sequence"/>
</dbReference>
<keyword evidence="3" id="KW-0804">Transcription</keyword>
<dbReference type="SUPFAM" id="SSF46689">
    <property type="entry name" value="Homeodomain-like"/>
    <property type="match status" value="1"/>
</dbReference>
<dbReference type="PROSITE" id="PS50977">
    <property type="entry name" value="HTH_TETR_2"/>
    <property type="match status" value="1"/>
</dbReference>
<dbReference type="InterPro" id="IPR025996">
    <property type="entry name" value="MT1864/Rv1816-like_C"/>
</dbReference>
<evidence type="ECO:0000256" key="2">
    <source>
        <dbReference type="ARBA" id="ARBA00023125"/>
    </source>
</evidence>
<protein>
    <submittedName>
        <fullName evidence="6">Regulatory protein, tetR family</fullName>
    </submittedName>
</protein>
<evidence type="ECO:0000313" key="7">
    <source>
        <dbReference type="Proteomes" id="UP000199120"/>
    </source>
</evidence>
<accession>A0A1H7V763</accession>
<dbReference type="GO" id="GO:0003677">
    <property type="term" value="F:DNA binding"/>
    <property type="evidence" value="ECO:0007669"/>
    <property type="project" value="UniProtKB-UniRule"/>
</dbReference>
<dbReference type="EMBL" id="FOAJ01000023">
    <property type="protein sequence ID" value="SEM05092.1"/>
    <property type="molecule type" value="Genomic_DNA"/>
</dbReference>
<sequence>MTIRRLADEIEYSQPVLYSHFENRDAIVTAVAVEGFQEITAALRDAARGSAGQQNALENVAVAYLDFAARRPALYEAMFVLPTDLRFAEAEARPELRAAFDALAAVVTPFCVDVDAVTETFWAVLHGLAELERSGRIRPGARVERIGLVVRAIVVSRSGASGHGGMSEGE</sequence>
<dbReference type="Gene3D" id="1.10.357.10">
    <property type="entry name" value="Tetracycline Repressor, domain 2"/>
    <property type="match status" value="1"/>
</dbReference>
<evidence type="ECO:0000256" key="4">
    <source>
        <dbReference type="PROSITE-ProRule" id="PRU00335"/>
    </source>
</evidence>
<keyword evidence="2 4" id="KW-0238">DNA-binding</keyword>
<dbReference type="STRING" id="416943.SAMN05445871_4259"/>
<dbReference type="InterPro" id="IPR001647">
    <property type="entry name" value="HTH_TetR"/>
</dbReference>
<evidence type="ECO:0000256" key="1">
    <source>
        <dbReference type="ARBA" id="ARBA00023015"/>
    </source>
</evidence>
<dbReference type="InterPro" id="IPR009057">
    <property type="entry name" value="Homeodomain-like_sf"/>
</dbReference>
<dbReference type="Gene3D" id="1.10.10.60">
    <property type="entry name" value="Homeodomain-like"/>
    <property type="match status" value="1"/>
</dbReference>
<proteinExistence type="predicted"/>
<organism evidence="6 7">
    <name type="scientific">Paraburkholderia caballeronis</name>
    <dbReference type="NCBI Taxonomy" id="416943"/>
    <lineage>
        <taxon>Bacteria</taxon>
        <taxon>Pseudomonadati</taxon>
        <taxon>Pseudomonadota</taxon>
        <taxon>Betaproteobacteria</taxon>
        <taxon>Burkholderiales</taxon>
        <taxon>Burkholderiaceae</taxon>
        <taxon>Paraburkholderia</taxon>
    </lineage>
</organism>
<dbReference type="Pfam" id="PF13305">
    <property type="entry name" value="TetR_C_33"/>
    <property type="match status" value="1"/>
</dbReference>